<evidence type="ECO:0000256" key="1">
    <source>
        <dbReference type="ARBA" id="ARBA00004496"/>
    </source>
</evidence>
<dbReference type="InterPro" id="IPR008271">
    <property type="entry name" value="Ser/Thr_kinase_AS"/>
</dbReference>
<proteinExistence type="predicted"/>
<keyword evidence="9 13" id="KW-0067">ATP-binding</keyword>
<evidence type="ECO:0000256" key="5">
    <source>
        <dbReference type="ARBA" id="ARBA00022553"/>
    </source>
</evidence>
<dbReference type="InterPro" id="IPR017441">
    <property type="entry name" value="Protein_kinase_ATP_BS"/>
</dbReference>
<dbReference type="Gene3D" id="3.30.200.20">
    <property type="entry name" value="Phosphorylase Kinase, domain 1"/>
    <property type="match status" value="1"/>
</dbReference>
<evidence type="ECO:0000256" key="14">
    <source>
        <dbReference type="SAM" id="MobiDB-lite"/>
    </source>
</evidence>
<evidence type="ECO:0000313" key="17">
    <source>
        <dbReference type="Proteomes" id="UP001420932"/>
    </source>
</evidence>
<comment type="catalytic activity">
    <reaction evidence="11">
        <text>L-seryl-[protein] + ATP = O-phospho-L-seryl-[protein] + ADP + H(+)</text>
        <dbReference type="Rhea" id="RHEA:17989"/>
        <dbReference type="Rhea" id="RHEA-COMP:9863"/>
        <dbReference type="Rhea" id="RHEA-COMP:11604"/>
        <dbReference type="ChEBI" id="CHEBI:15378"/>
        <dbReference type="ChEBI" id="CHEBI:29999"/>
        <dbReference type="ChEBI" id="CHEBI:30616"/>
        <dbReference type="ChEBI" id="CHEBI:83421"/>
        <dbReference type="ChEBI" id="CHEBI:456216"/>
        <dbReference type="EC" id="2.7.11.1"/>
    </reaction>
</comment>
<protein>
    <recommendedName>
        <fullName evidence="2">non-specific serine/threonine protein kinase</fullName>
        <ecNumber evidence="2">2.7.11.1</ecNumber>
    </recommendedName>
</protein>
<keyword evidence="8" id="KW-0418">Kinase</keyword>
<dbReference type="PANTHER" id="PTHR47987:SF13">
    <property type="entry name" value="RECEPTOR-LIKE CYTOSOLIC SERINE_THREONINE-PROTEIN KINASE RBK2"/>
    <property type="match status" value="1"/>
</dbReference>
<feature type="compositionally biased region" description="Basic and acidic residues" evidence="14">
    <location>
        <begin position="596"/>
        <end position="614"/>
    </location>
</feature>
<dbReference type="SUPFAM" id="SSF56112">
    <property type="entry name" value="Protein kinase-like (PK-like)"/>
    <property type="match status" value="1"/>
</dbReference>
<keyword evidence="5" id="KW-0597">Phosphoprotein</keyword>
<comment type="caution">
    <text evidence="16">The sequence shown here is derived from an EMBL/GenBank/DDBJ whole genome shotgun (WGS) entry which is preliminary data.</text>
</comment>
<dbReference type="Proteomes" id="UP001420932">
    <property type="component" value="Unassembled WGS sequence"/>
</dbReference>
<sequence length="622" mass="70199">MEMKDFQSSYQEMRKTVLLQNHNCIVTLTADSFEEVSNTQSRHLYKEVSDGSLRHPSRLSSLGNLDRSRSLPDNSLEVSLACANAARASFLSVPSIVAIVGVAPPPHRRVAPSPRAIAADACETAPCHTCLMLGSITTVAVFNAKIECRTLNLQVAIAYQRNDIIVWETNYLSCFSCINSTFVPYQDLRTLEMDKEKLEISSPRGVLDNCVVSIESESGSSKGSTSDFEAQPNIQDASLRRRRFFGLFKSSAWLLMSFHIFSKRSSRNAMGSIDSSATIPPDQSTNMCYLKSSWRNFTFAEIQAATKNFCSENLLGKGGYAEVYKGVLRDGQLVAIKRLSRGTTEDRTWDFLSELGVIVHVNHHNAAKLIGYGIEGGMYIVLQFSPHGNLASLLHGSKDKLDWAVRYKVALGTAEGLVYLHESCPRRIIHRDIKASNILLTDDFEPQICDFGLAKWLPQQWTHHTVSKFEGTFGYLAPEYVMHGMVDEKTDVFAFGVLLLELITRRRAVDVAQQSLVMWVLLLLRGDEVKLEWTKHWQRPYLQRSFSEDSLFDPEEYNSVRYMNDLSRHRKIAFEPMLTALENWMRPSQRSLFNSRDSKTKFNKGETKSFHSDKSTVGGHRA</sequence>
<feature type="binding site" evidence="13">
    <location>
        <position position="337"/>
    </location>
    <ligand>
        <name>ATP</name>
        <dbReference type="ChEBI" id="CHEBI:30616"/>
    </ligand>
</feature>
<reference evidence="16 17" key="1">
    <citation type="submission" date="2024-01" db="EMBL/GenBank/DDBJ databases">
        <title>Genome assemblies of Stephania.</title>
        <authorList>
            <person name="Yang L."/>
        </authorList>
    </citation>
    <scope>NUCLEOTIDE SEQUENCE [LARGE SCALE GENOMIC DNA]</scope>
    <source>
        <strain evidence="16">YNDBR</strain>
        <tissue evidence="16">Leaf</tissue>
    </source>
</reference>
<dbReference type="Gene3D" id="1.10.510.10">
    <property type="entry name" value="Transferase(Phosphotransferase) domain 1"/>
    <property type="match status" value="1"/>
</dbReference>
<evidence type="ECO:0000256" key="4">
    <source>
        <dbReference type="ARBA" id="ARBA00022527"/>
    </source>
</evidence>
<dbReference type="AlphaFoldDB" id="A0AAP0PZ16"/>
<evidence type="ECO:0000313" key="16">
    <source>
        <dbReference type="EMBL" id="KAK9161408.1"/>
    </source>
</evidence>
<dbReference type="GO" id="GO:0005737">
    <property type="term" value="C:cytoplasm"/>
    <property type="evidence" value="ECO:0007669"/>
    <property type="project" value="UniProtKB-SubCell"/>
</dbReference>
<dbReference type="InterPro" id="IPR046958">
    <property type="entry name" value="RBK1/2/STUNTED"/>
</dbReference>
<dbReference type="PROSITE" id="PS00107">
    <property type="entry name" value="PROTEIN_KINASE_ATP"/>
    <property type="match status" value="1"/>
</dbReference>
<dbReference type="Pfam" id="PF07714">
    <property type="entry name" value="PK_Tyr_Ser-Thr"/>
    <property type="match status" value="1"/>
</dbReference>
<comment type="catalytic activity">
    <reaction evidence="10">
        <text>L-threonyl-[protein] + ATP = O-phospho-L-threonyl-[protein] + ADP + H(+)</text>
        <dbReference type="Rhea" id="RHEA:46608"/>
        <dbReference type="Rhea" id="RHEA-COMP:11060"/>
        <dbReference type="Rhea" id="RHEA-COMP:11605"/>
        <dbReference type="ChEBI" id="CHEBI:15378"/>
        <dbReference type="ChEBI" id="CHEBI:30013"/>
        <dbReference type="ChEBI" id="CHEBI:30616"/>
        <dbReference type="ChEBI" id="CHEBI:61977"/>
        <dbReference type="ChEBI" id="CHEBI:456216"/>
        <dbReference type="EC" id="2.7.11.1"/>
    </reaction>
</comment>
<accession>A0AAP0PZ16</accession>
<keyword evidence="3" id="KW-0963">Cytoplasm</keyword>
<dbReference type="GO" id="GO:0051020">
    <property type="term" value="F:GTPase binding"/>
    <property type="evidence" value="ECO:0007669"/>
    <property type="project" value="UniProtKB-ARBA"/>
</dbReference>
<evidence type="ECO:0000256" key="6">
    <source>
        <dbReference type="ARBA" id="ARBA00022679"/>
    </source>
</evidence>
<name>A0AAP0PZ16_9MAGN</name>
<evidence type="ECO:0000256" key="12">
    <source>
        <dbReference type="ARBA" id="ARBA00063228"/>
    </source>
</evidence>
<comment type="subcellular location">
    <subcellularLocation>
        <location evidence="1">Cytoplasm</location>
    </subcellularLocation>
</comment>
<dbReference type="FunFam" id="3.30.200.20:FF:000389">
    <property type="entry name" value="Receptor-like cytosolic serine/threonine-protein kinase RBK1"/>
    <property type="match status" value="1"/>
</dbReference>
<dbReference type="SMART" id="SM00220">
    <property type="entry name" value="S_TKc"/>
    <property type="match status" value="1"/>
</dbReference>
<feature type="domain" description="Protein kinase" evidence="15">
    <location>
        <begin position="309"/>
        <end position="585"/>
    </location>
</feature>
<dbReference type="InterPro" id="IPR000719">
    <property type="entry name" value="Prot_kinase_dom"/>
</dbReference>
<evidence type="ECO:0000256" key="9">
    <source>
        <dbReference type="ARBA" id="ARBA00022840"/>
    </source>
</evidence>
<evidence type="ECO:0000256" key="3">
    <source>
        <dbReference type="ARBA" id="ARBA00022490"/>
    </source>
</evidence>
<evidence type="ECO:0000259" key="15">
    <source>
        <dbReference type="PROSITE" id="PS50011"/>
    </source>
</evidence>
<dbReference type="PANTHER" id="PTHR47987">
    <property type="entry name" value="OS08G0249100 PROTEIN"/>
    <property type="match status" value="1"/>
</dbReference>
<dbReference type="EC" id="2.7.11.1" evidence="2"/>
<dbReference type="PROSITE" id="PS50011">
    <property type="entry name" value="PROTEIN_KINASE_DOM"/>
    <property type="match status" value="1"/>
</dbReference>
<gene>
    <name evidence="16" type="ORF">Syun_007749</name>
</gene>
<evidence type="ECO:0000256" key="11">
    <source>
        <dbReference type="ARBA" id="ARBA00048679"/>
    </source>
</evidence>
<feature type="region of interest" description="Disordered" evidence="14">
    <location>
        <begin position="595"/>
        <end position="622"/>
    </location>
</feature>
<dbReference type="PROSITE" id="PS00108">
    <property type="entry name" value="PROTEIN_KINASE_ST"/>
    <property type="match status" value="1"/>
</dbReference>
<keyword evidence="7 13" id="KW-0547">Nucleotide-binding</keyword>
<evidence type="ECO:0000256" key="8">
    <source>
        <dbReference type="ARBA" id="ARBA00022777"/>
    </source>
</evidence>
<dbReference type="GO" id="GO:0005524">
    <property type="term" value="F:ATP binding"/>
    <property type="evidence" value="ECO:0007669"/>
    <property type="project" value="UniProtKB-UniRule"/>
</dbReference>
<comment type="subunit">
    <text evidence="12">Interacts with ARAC5 and ARAC10.</text>
</comment>
<dbReference type="EMBL" id="JBBNAF010000003">
    <property type="protein sequence ID" value="KAK9161408.1"/>
    <property type="molecule type" value="Genomic_DNA"/>
</dbReference>
<dbReference type="InterPro" id="IPR011009">
    <property type="entry name" value="Kinase-like_dom_sf"/>
</dbReference>
<evidence type="ECO:0000256" key="7">
    <source>
        <dbReference type="ARBA" id="ARBA00022741"/>
    </source>
</evidence>
<organism evidence="16 17">
    <name type="scientific">Stephania yunnanensis</name>
    <dbReference type="NCBI Taxonomy" id="152371"/>
    <lineage>
        <taxon>Eukaryota</taxon>
        <taxon>Viridiplantae</taxon>
        <taxon>Streptophyta</taxon>
        <taxon>Embryophyta</taxon>
        <taxon>Tracheophyta</taxon>
        <taxon>Spermatophyta</taxon>
        <taxon>Magnoliopsida</taxon>
        <taxon>Ranunculales</taxon>
        <taxon>Menispermaceae</taxon>
        <taxon>Menispermoideae</taxon>
        <taxon>Cissampelideae</taxon>
        <taxon>Stephania</taxon>
    </lineage>
</organism>
<keyword evidence="4" id="KW-0723">Serine/threonine-protein kinase</keyword>
<evidence type="ECO:0000256" key="10">
    <source>
        <dbReference type="ARBA" id="ARBA00047899"/>
    </source>
</evidence>
<keyword evidence="17" id="KW-1185">Reference proteome</keyword>
<evidence type="ECO:0000256" key="13">
    <source>
        <dbReference type="PROSITE-ProRule" id="PRU10141"/>
    </source>
</evidence>
<keyword evidence="6" id="KW-0808">Transferase</keyword>
<dbReference type="InterPro" id="IPR001245">
    <property type="entry name" value="Ser-Thr/Tyr_kinase_cat_dom"/>
</dbReference>
<dbReference type="GO" id="GO:0004674">
    <property type="term" value="F:protein serine/threonine kinase activity"/>
    <property type="evidence" value="ECO:0007669"/>
    <property type="project" value="UniProtKB-KW"/>
</dbReference>
<evidence type="ECO:0000256" key="2">
    <source>
        <dbReference type="ARBA" id="ARBA00012513"/>
    </source>
</evidence>
<dbReference type="FunFam" id="1.10.510.10:FF:000335">
    <property type="entry name" value="receptor-like cytosolic serine/threonine-protein kinase RBK2"/>
    <property type="match status" value="1"/>
</dbReference>